<keyword evidence="1" id="KW-0511">Multifunctional enzyme</keyword>
<dbReference type="OrthoDB" id="6513042at2759"/>
<dbReference type="GO" id="GO:0006281">
    <property type="term" value="P:DNA repair"/>
    <property type="evidence" value="ECO:0007669"/>
    <property type="project" value="UniProtKB-KW"/>
</dbReference>
<keyword evidence="1" id="KW-0408">Iron</keyword>
<keyword evidence="1" id="KW-0067">ATP-binding</keyword>
<dbReference type="GO" id="GO:0003677">
    <property type="term" value="F:DNA binding"/>
    <property type="evidence" value="ECO:0007669"/>
    <property type="project" value="UniProtKB-UniRule"/>
</dbReference>
<dbReference type="Proteomes" id="UP000799776">
    <property type="component" value="Unassembled WGS sequence"/>
</dbReference>
<dbReference type="InterPro" id="IPR041679">
    <property type="entry name" value="DNA2/NAM7-like_C"/>
</dbReference>
<feature type="domain" description="DNA2/NAM7 helicase-like C-terminal" evidence="3">
    <location>
        <begin position="1"/>
        <end position="211"/>
    </location>
</feature>
<dbReference type="GO" id="GO:0033567">
    <property type="term" value="P:DNA replication, Okazaki fragment processing"/>
    <property type="evidence" value="ECO:0007669"/>
    <property type="project" value="UniProtKB-UniRule"/>
</dbReference>
<keyword evidence="1" id="KW-0227">DNA damage</keyword>
<evidence type="ECO:0000256" key="2">
    <source>
        <dbReference type="SAM" id="MobiDB-lite"/>
    </source>
</evidence>
<dbReference type="Gene3D" id="3.40.50.300">
    <property type="entry name" value="P-loop containing nucleotide triphosphate hydrolases"/>
    <property type="match status" value="1"/>
</dbReference>
<dbReference type="InterPro" id="IPR045055">
    <property type="entry name" value="DNA2/NAM7-like"/>
</dbReference>
<dbReference type="EC" id="3.6.4.12" evidence="1"/>
<dbReference type="GO" id="GO:0005634">
    <property type="term" value="C:nucleus"/>
    <property type="evidence" value="ECO:0007669"/>
    <property type="project" value="UniProtKB-SubCell"/>
</dbReference>
<dbReference type="InterPro" id="IPR047187">
    <property type="entry name" value="SF1_C_Upf1"/>
</dbReference>
<dbReference type="GO" id="GO:0005694">
    <property type="term" value="C:chromosome"/>
    <property type="evidence" value="ECO:0007669"/>
    <property type="project" value="UniProtKB-SubCell"/>
</dbReference>
<evidence type="ECO:0000313" key="4">
    <source>
        <dbReference type="EMBL" id="KAF2088778.1"/>
    </source>
</evidence>
<sequence length="238" mass="26134">MCADIMLLSSRLIYNGRLKCGNDAVAARSLRIPNPDALSRHHYNSRPTTKSQPSFQLSAPRTACPSPTSPKCWLSHLLAPTTKVTFLNTDPLLPTSRESYQSGGGRVTNPIEVTIITQSVITLLTAGIPATDIGIITFPNSQLSLIRTSLRYHPGLEIETADRYQGRDKEVVVVSCVRSNEDGNIGELLKDWRRVNVAVTRARSKLILVGSVHTMRGGEGVMRDLVGVCAERGWVWDL</sequence>
<keyword evidence="1" id="KW-0540">Nuclease</keyword>
<keyword evidence="1" id="KW-0547">Nucleotide-binding</keyword>
<comment type="similarity">
    <text evidence="1">Belongs to the DNA2/NAM7 helicase family.</text>
</comment>
<keyword evidence="1" id="KW-0235">DNA replication</keyword>
<feature type="non-terminal residue" evidence="4">
    <location>
        <position position="238"/>
    </location>
</feature>
<comment type="function">
    <text evidence="1">Key enzyme involved in DNA replication and DNA repair. Involved in Okazaki fragments processing by cleaving long flaps that escape FEN1: flaps that are longer than 27 nucleotides are coated by replication protein A complex (RPA), leading to recruit DNA2 which cleaves the flap until it is too short to bind RPA and becomes a substrate for FEN1. Also involved in 5'-end resection of DNA during double-strand break (DSB) repair by mediating the cleavage of 5'-ssDNA.</text>
</comment>
<keyword evidence="1" id="KW-0234">DNA repair</keyword>
<dbReference type="EC" id="3.1.-.-" evidence="1"/>
<comment type="catalytic activity">
    <reaction evidence="1">
        <text>ATP + H2O = ADP + phosphate + H(+)</text>
        <dbReference type="Rhea" id="RHEA:13065"/>
        <dbReference type="ChEBI" id="CHEBI:15377"/>
        <dbReference type="ChEBI" id="CHEBI:15378"/>
        <dbReference type="ChEBI" id="CHEBI:30616"/>
        <dbReference type="ChEBI" id="CHEBI:43474"/>
        <dbReference type="ChEBI" id="CHEBI:456216"/>
        <dbReference type="EC" id="3.6.4.12"/>
    </reaction>
</comment>
<evidence type="ECO:0000256" key="1">
    <source>
        <dbReference type="RuleBase" id="RU367041"/>
    </source>
</evidence>
<keyword evidence="5" id="KW-1185">Reference proteome</keyword>
<keyword evidence="1" id="KW-0347">Helicase</keyword>
<keyword evidence="1" id="KW-0158">Chromosome</keyword>
<dbReference type="Pfam" id="PF13087">
    <property type="entry name" value="AAA_12"/>
    <property type="match status" value="1"/>
</dbReference>
<dbReference type="SUPFAM" id="SSF52540">
    <property type="entry name" value="P-loop containing nucleoside triphosphate hydrolases"/>
    <property type="match status" value="1"/>
</dbReference>
<keyword evidence="1" id="KW-0378">Hydrolase</keyword>
<dbReference type="PANTHER" id="PTHR10887:SF433">
    <property type="entry name" value="DNA REPLICATION ATP-DEPENDENT HELICASE_NUCLEASE DNA2"/>
    <property type="match status" value="1"/>
</dbReference>
<protein>
    <recommendedName>
        <fullName evidence="1">DNA replication ATP-dependent helicase/nuclease</fullName>
        <ecNumber evidence="1">3.1.-.-</ecNumber>
        <ecNumber evidence="1">3.6.4.12</ecNumber>
    </recommendedName>
</protein>
<dbReference type="GO" id="GO:0071932">
    <property type="term" value="P:replication fork reversal"/>
    <property type="evidence" value="ECO:0007669"/>
    <property type="project" value="TreeGrafter"/>
</dbReference>
<dbReference type="GO" id="GO:0051539">
    <property type="term" value="F:4 iron, 4 sulfur cluster binding"/>
    <property type="evidence" value="ECO:0007669"/>
    <property type="project" value="UniProtKB-UniRule"/>
</dbReference>
<dbReference type="InterPro" id="IPR027417">
    <property type="entry name" value="P-loop_NTPase"/>
</dbReference>
<reference evidence="4" key="1">
    <citation type="journal article" date="2020" name="Stud. Mycol.">
        <title>101 Dothideomycetes genomes: a test case for predicting lifestyles and emergence of pathogens.</title>
        <authorList>
            <person name="Haridas S."/>
            <person name="Albert R."/>
            <person name="Binder M."/>
            <person name="Bloem J."/>
            <person name="Labutti K."/>
            <person name="Salamov A."/>
            <person name="Andreopoulos B."/>
            <person name="Baker S."/>
            <person name="Barry K."/>
            <person name="Bills G."/>
            <person name="Bluhm B."/>
            <person name="Cannon C."/>
            <person name="Castanera R."/>
            <person name="Culley D."/>
            <person name="Daum C."/>
            <person name="Ezra D."/>
            <person name="Gonzalez J."/>
            <person name="Henrissat B."/>
            <person name="Kuo A."/>
            <person name="Liang C."/>
            <person name="Lipzen A."/>
            <person name="Lutzoni F."/>
            <person name="Magnuson J."/>
            <person name="Mondo S."/>
            <person name="Nolan M."/>
            <person name="Ohm R."/>
            <person name="Pangilinan J."/>
            <person name="Park H.-J."/>
            <person name="Ramirez L."/>
            <person name="Alfaro M."/>
            <person name="Sun H."/>
            <person name="Tritt A."/>
            <person name="Yoshinaga Y."/>
            <person name="Zwiers L.-H."/>
            <person name="Turgeon B."/>
            <person name="Goodwin S."/>
            <person name="Spatafora J."/>
            <person name="Crous P."/>
            <person name="Grigoriev I."/>
        </authorList>
    </citation>
    <scope>NUCLEOTIDE SEQUENCE</scope>
    <source>
        <strain evidence="4">CBS 121410</strain>
    </source>
</reference>
<dbReference type="GO" id="GO:0046872">
    <property type="term" value="F:metal ion binding"/>
    <property type="evidence" value="ECO:0007669"/>
    <property type="project" value="UniProtKB-UniRule"/>
</dbReference>
<name>A0A6A5YAP7_9PEZI</name>
<dbReference type="GO" id="GO:0005737">
    <property type="term" value="C:cytoplasm"/>
    <property type="evidence" value="ECO:0007669"/>
    <property type="project" value="TreeGrafter"/>
</dbReference>
<dbReference type="EMBL" id="ML978715">
    <property type="protein sequence ID" value="KAF2088778.1"/>
    <property type="molecule type" value="Genomic_DNA"/>
</dbReference>
<keyword evidence="1" id="KW-0238">DNA-binding</keyword>
<dbReference type="CDD" id="cd18808">
    <property type="entry name" value="SF1_C_Upf1"/>
    <property type="match status" value="1"/>
</dbReference>
<keyword evidence="1" id="KW-0004">4Fe-4S</keyword>
<accession>A0A6A5YAP7</accession>
<evidence type="ECO:0000313" key="5">
    <source>
        <dbReference type="Proteomes" id="UP000799776"/>
    </source>
</evidence>
<keyword evidence="1" id="KW-0539">Nucleus</keyword>
<evidence type="ECO:0000259" key="3">
    <source>
        <dbReference type="Pfam" id="PF13087"/>
    </source>
</evidence>
<feature type="region of interest" description="Disordered" evidence="2">
    <location>
        <begin position="36"/>
        <end position="61"/>
    </location>
</feature>
<gene>
    <name evidence="4" type="ORF">K490DRAFT_8740</name>
</gene>
<dbReference type="GO" id="GO:0017108">
    <property type="term" value="F:5'-flap endonuclease activity"/>
    <property type="evidence" value="ECO:0007669"/>
    <property type="project" value="UniProtKB-UniRule"/>
</dbReference>
<keyword evidence="1" id="KW-0479">Metal-binding</keyword>
<dbReference type="GO" id="GO:0005524">
    <property type="term" value="F:ATP binding"/>
    <property type="evidence" value="ECO:0007669"/>
    <property type="project" value="UniProtKB-UniRule"/>
</dbReference>
<dbReference type="AlphaFoldDB" id="A0A6A5YAP7"/>
<keyword evidence="1" id="KW-0411">Iron-sulfur</keyword>
<proteinExistence type="inferred from homology"/>
<feature type="compositionally biased region" description="Polar residues" evidence="2">
    <location>
        <begin position="45"/>
        <end position="59"/>
    </location>
</feature>
<dbReference type="PANTHER" id="PTHR10887">
    <property type="entry name" value="DNA2/NAM7 HELICASE FAMILY"/>
    <property type="match status" value="1"/>
</dbReference>
<comment type="subcellular location">
    <subcellularLocation>
        <location evidence="1">Nucleus</location>
    </subcellularLocation>
    <subcellularLocation>
        <location evidence="1">Chromosome</location>
    </subcellularLocation>
</comment>
<dbReference type="GO" id="GO:0017116">
    <property type="term" value="F:single-stranded DNA helicase activity"/>
    <property type="evidence" value="ECO:0007669"/>
    <property type="project" value="UniProtKB-UniRule"/>
</dbReference>
<organism evidence="4 5">
    <name type="scientific">Saccharata proteae CBS 121410</name>
    <dbReference type="NCBI Taxonomy" id="1314787"/>
    <lineage>
        <taxon>Eukaryota</taxon>
        <taxon>Fungi</taxon>
        <taxon>Dikarya</taxon>
        <taxon>Ascomycota</taxon>
        <taxon>Pezizomycotina</taxon>
        <taxon>Dothideomycetes</taxon>
        <taxon>Dothideomycetes incertae sedis</taxon>
        <taxon>Botryosphaeriales</taxon>
        <taxon>Saccharataceae</taxon>
        <taxon>Saccharata</taxon>
    </lineage>
</organism>